<dbReference type="EMBL" id="CP003588">
    <property type="protein sequence ID" value="AFK72170.1"/>
    <property type="molecule type" value="Genomic_DNA"/>
</dbReference>
<sequence length="84" mass="9365">MIAWKAVQKSIIPPDGALLVAGPLFLICLKLPYTARLFYSDCWAQRQRKSSCLLKVSSCAAEILIEPLGNCFTRPVADYHQHST</sequence>
<organism evidence="1 2">
    <name type="scientific">Pseudomonas putida ND6</name>
    <dbReference type="NCBI Taxonomy" id="231023"/>
    <lineage>
        <taxon>Bacteria</taxon>
        <taxon>Pseudomonadati</taxon>
        <taxon>Pseudomonadota</taxon>
        <taxon>Gammaproteobacteria</taxon>
        <taxon>Pseudomonadales</taxon>
        <taxon>Pseudomonadaceae</taxon>
        <taxon>Pseudomonas</taxon>
    </lineage>
</organism>
<dbReference type="Proteomes" id="UP000005268">
    <property type="component" value="Chromosome"/>
</dbReference>
<reference evidence="1 2" key="1">
    <citation type="journal article" date="2012" name="J. Bacteriol.">
        <title>Complete Genome Sequence of the Naphthalene-Degrading Pseudomonas putida Strain ND6.</title>
        <authorList>
            <person name="Li S."/>
            <person name="Zhao H."/>
            <person name="Li Y."/>
            <person name="Niu S."/>
            <person name="Cai B."/>
        </authorList>
    </citation>
    <scope>NUCLEOTIDE SEQUENCE [LARGE SCALE GENOMIC DNA]</scope>
    <source>
        <strain evidence="1 2">ND6</strain>
    </source>
</reference>
<dbReference type="AlphaFoldDB" id="I3V349"/>
<dbReference type="KEGG" id="ppi:YSA_09948"/>
<gene>
    <name evidence="1" type="ORF">YSA_09948</name>
</gene>
<evidence type="ECO:0000313" key="1">
    <source>
        <dbReference type="EMBL" id="AFK72170.1"/>
    </source>
</evidence>
<evidence type="ECO:0000313" key="2">
    <source>
        <dbReference type="Proteomes" id="UP000005268"/>
    </source>
</evidence>
<name>I3V349_PSEPU</name>
<accession>I3V349</accession>
<proteinExistence type="predicted"/>
<protein>
    <submittedName>
        <fullName evidence="1">Uncharacterized protein</fullName>
    </submittedName>
</protein>
<dbReference type="HOGENOM" id="CLU_2525030_0_0_6"/>